<gene>
    <name evidence="1" type="ORF">E5Z56_09025</name>
</gene>
<proteinExistence type="predicted"/>
<dbReference type="RefSeq" id="WP_138157493.1">
    <property type="nucleotide sequence ID" value="NZ_CP039381.1"/>
</dbReference>
<dbReference type="AlphaFoldDB" id="A0A4P8XWH0"/>
<dbReference type="OrthoDB" id="1863116at2"/>
<dbReference type="EMBL" id="CP039381">
    <property type="protein sequence ID" value="QCT07485.1"/>
    <property type="molecule type" value="Genomic_DNA"/>
</dbReference>
<name>A0A4P8XWH0_9FIRM</name>
<keyword evidence="2" id="KW-1185">Reference proteome</keyword>
<accession>A0A4P8XWH0</accession>
<dbReference type="Proteomes" id="UP000301475">
    <property type="component" value="Chromosome"/>
</dbReference>
<sequence>MNYREWSENYEKESLNLKSIIDKERDNLNKAKNFDQVKSINRRIQILKSMYYECRLTARLLKSKAKDLDELVGESVA</sequence>
<organism evidence="1 2">
    <name type="scientific">Ruminococcus bovis</name>
    <dbReference type="NCBI Taxonomy" id="2564099"/>
    <lineage>
        <taxon>Bacteria</taxon>
        <taxon>Bacillati</taxon>
        <taxon>Bacillota</taxon>
        <taxon>Clostridia</taxon>
        <taxon>Eubacteriales</taxon>
        <taxon>Oscillospiraceae</taxon>
        <taxon>Ruminococcus</taxon>
    </lineage>
</organism>
<dbReference type="KEGG" id="ruj:E5Z56_09025"/>
<reference evidence="1 2" key="1">
    <citation type="submission" date="2019-04" db="EMBL/GenBank/DDBJ databases">
        <authorList>
            <person name="Embree M."/>
            <person name="Gaffney J.R."/>
        </authorList>
    </citation>
    <scope>NUCLEOTIDE SEQUENCE [LARGE SCALE GENOMIC DNA]</scope>
    <source>
        <strain evidence="1 2">JE7A12</strain>
    </source>
</reference>
<evidence type="ECO:0000313" key="1">
    <source>
        <dbReference type="EMBL" id="QCT07485.1"/>
    </source>
</evidence>
<protein>
    <submittedName>
        <fullName evidence="1">Uncharacterized protein</fullName>
    </submittedName>
</protein>
<evidence type="ECO:0000313" key="2">
    <source>
        <dbReference type="Proteomes" id="UP000301475"/>
    </source>
</evidence>